<evidence type="ECO:0000256" key="4">
    <source>
        <dbReference type="ARBA" id="ARBA00022737"/>
    </source>
</evidence>
<feature type="repeat" description="Solcar" evidence="9">
    <location>
        <begin position="14"/>
        <end position="102"/>
    </location>
</feature>
<feature type="transmembrane region" description="Helical" evidence="12">
    <location>
        <begin position="111"/>
        <end position="132"/>
    </location>
</feature>
<evidence type="ECO:0000256" key="7">
    <source>
        <dbReference type="ARBA" id="ARBA00023128"/>
    </source>
</evidence>
<dbReference type="OMA" id="MYVCYGA"/>
<dbReference type="Proteomes" id="UP000002866">
    <property type="component" value="Chromosome 3"/>
</dbReference>
<dbReference type="InParanoid" id="I2H0Y7"/>
<name>I2H0Y7_HENB6</name>
<organism evidence="13 14">
    <name type="scientific">Henningerozyma blattae (strain ATCC 34711 / CBS 6284 / DSM 70876 / NBRC 10599 / NRRL Y-10934 / UCD 77-7)</name>
    <name type="common">Yeast</name>
    <name type="synonym">Tetrapisispora blattae</name>
    <dbReference type="NCBI Taxonomy" id="1071380"/>
    <lineage>
        <taxon>Eukaryota</taxon>
        <taxon>Fungi</taxon>
        <taxon>Dikarya</taxon>
        <taxon>Ascomycota</taxon>
        <taxon>Saccharomycotina</taxon>
        <taxon>Saccharomycetes</taxon>
        <taxon>Saccharomycetales</taxon>
        <taxon>Saccharomycetaceae</taxon>
        <taxon>Henningerozyma</taxon>
    </lineage>
</organism>
<evidence type="ECO:0000256" key="10">
    <source>
        <dbReference type="RuleBase" id="RU000488"/>
    </source>
</evidence>
<dbReference type="InterPro" id="IPR023395">
    <property type="entry name" value="MCP_dom_sf"/>
</dbReference>
<protein>
    <recommendedName>
        <fullName evidence="15">Mitochondrial thiamine pyrophosphate carrier 1</fullName>
    </recommendedName>
</protein>
<dbReference type="PROSITE" id="PS50920">
    <property type="entry name" value="SOLCAR"/>
    <property type="match status" value="3"/>
</dbReference>
<keyword evidence="5" id="KW-0999">Mitochondrion inner membrane</keyword>
<feature type="transmembrane region" description="Helical" evidence="12">
    <location>
        <begin position="82"/>
        <end position="99"/>
    </location>
</feature>
<feature type="transmembrane region" description="Helical" evidence="12">
    <location>
        <begin position="166"/>
        <end position="188"/>
    </location>
</feature>
<sequence>METEDDHLRKGVNVSVYKSLIAGSIAGLVSRTATAPIDMLKLRLQVIPHKTTIFSGLLTGIVRDTIKKEGFRGFWKGNVPGSALYIIYGGVEFSMYSWYNQRLNLLDLKPALHSTIVGGLTGITASIVSYPFDVLRTRFAVNHNRQFSHLKKEILSVLKNEGIIGLYRGCISSIFTISLSTSILFGCFEGIKIFCSTRLNTDKDKHGEDSRVKMSNSESTDGLTISNPSDINNNSFLYLKLLDNSAGAISGFLSKLITFPLDTVRRRIQLKDSPTLNNYFDQDIKMYLKYRGMNFYSIGKYIVKQEGPMSLYRGVTLSLCKSVPGTALSIWTYEKCMRIGRKIAQ</sequence>
<accession>I2H0Y7</accession>
<dbReference type="FunCoup" id="I2H0Y7">
    <property type="interactions" value="45"/>
</dbReference>
<feature type="compositionally biased region" description="Basic and acidic residues" evidence="11">
    <location>
        <begin position="203"/>
        <end position="212"/>
    </location>
</feature>
<evidence type="ECO:0000256" key="2">
    <source>
        <dbReference type="ARBA" id="ARBA00022448"/>
    </source>
</evidence>
<comment type="subcellular location">
    <subcellularLocation>
        <location evidence="1">Mitochondrion inner membrane</location>
        <topology evidence="1">Multi-pass membrane protein</topology>
    </subcellularLocation>
</comment>
<evidence type="ECO:0000313" key="13">
    <source>
        <dbReference type="EMBL" id="CCH60039.1"/>
    </source>
</evidence>
<feature type="region of interest" description="Disordered" evidence="11">
    <location>
        <begin position="203"/>
        <end position="226"/>
    </location>
</feature>
<evidence type="ECO:0000256" key="6">
    <source>
        <dbReference type="ARBA" id="ARBA00022989"/>
    </source>
</evidence>
<dbReference type="GO" id="GO:0090422">
    <property type="term" value="F:thiamine pyrophosphate transmembrane transporter activity"/>
    <property type="evidence" value="ECO:0007669"/>
    <property type="project" value="EnsemblFungi"/>
</dbReference>
<evidence type="ECO:0000256" key="9">
    <source>
        <dbReference type="PROSITE-ProRule" id="PRU00282"/>
    </source>
</evidence>
<dbReference type="PRINTS" id="PR00926">
    <property type="entry name" value="MITOCARRIER"/>
</dbReference>
<dbReference type="SUPFAM" id="SSF103506">
    <property type="entry name" value="Mitochondrial carrier"/>
    <property type="match status" value="1"/>
</dbReference>
<evidence type="ECO:0000256" key="3">
    <source>
        <dbReference type="ARBA" id="ARBA00022692"/>
    </source>
</evidence>
<dbReference type="InterPro" id="IPR018108">
    <property type="entry name" value="MCP_transmembrane"/>
</dbReference>
<dbReference type="Gene3D" id="1.50.40.10">
    <property type="entry name" value="Mitochondrial carrier domain"/>
    <property type="match status" value="1"/>
</dbReference>
<keyword evidence="7" id="KW-0496">Mitochondrion</keyword>
<keyword evidence="4" id="KW-0677">Repeat</keyword>
<dbReference type="GO" id="GO:1990545">
    <property type="term" value="P:mitochondrial thiamine pyrophosphate transmembrane transport"/>
    <property type="evidence" value="ECO:0007669"/>
    <property type="project" value="EnsemblFungi"/>
</dbReference>
<gene>
    <name evidence="13" type="primary">TBLA0C02280</name>
    <name evidence="13" type="ORF">TBLA_0C02280</name>
</gene>
<dbReference type="STRING" id="1071380.I2H0Y7"/>
<keyword evidence="3 9" id="KW-0812">Transmembrane</keyword>
<evidence type="ECO:0000256" key="1">
    <source>
        <dbReference type="ARBA" id="ARBA00004448"/>
    </source>
</evidence>
<evidence type="ECO:0000256" key="11">
    <source>
        <dbReference type="SAM" id="MobiDB-lite"/>
    </source>
</evidence>
<feature type="repeat" description="Solcar" evidence="9">
    <location>
        <begin position="238"/>
        <end position="339"/>
    </location>
</feature>
<dbReference type="Pfam" id="PF00153">
    <property type="entry name" value="Mito_carr"/>
    <property type="match status" value="3"/>
</dbReference>
<dbReference type="InterPro" id="IPR002067">
    <property type="entry name" value="MCP"/>
</dbReference>
<keyword evidence="8 9" id="KW-0472">Membrane</keyword>
<dbReference type="GO" id="GO:0005743">
    <property type="term" value="C:mitochondrial inner membrane"/>
    <property type="evidence" value="ECO:0007669"/>
    <property type="project" value="UniProtKB-SubCell"/>
</dbReference>
<keyword evidence="6 12" id="KW-1133">Transmembrane helix</keyword>
<dbReference type="OrthoDB" id="18574at2759"/>
<dbReference type="GeneID" id="14495019"/>
<reference evidence="13 14" key="1">
    <citation type="journal article" date="2011" name="Proc. Natl. Acad. Sci. U.S.A.">
        <title>Evolutionary erosion of yeast sex chromosomes by mating-type switching accidents.</title>
        <authorList>
            <person name="Gordon J.L."/>
            <person name="Armisen D."/>
            <person name="Proux-Wera E."/>
            <person name="Oheigeartaigh S.S."/>
            <person name="Byrne K.P."/>
            <person name="Wolfe K.H."/>
        </authorList>
    </citation>
    <scope>NUCLEOTIDE SEQUENCE [LARGE SCALE GENOMIC DNA]</scope>
    <source>
        <strain evidence="14">ATCC 34711 / CBS 6284 / DSM 70876 / NBRC 10599 / NRRL Y-10934 / UCD 77-7</strain>
    </source>
</reference>
<dbReference type="HOGENOM" id="CLU_015166_10_3_1"/>
<dbReference type="PANTHER" id="PTHR24089">
    <property type="entry name" value="SOLUTE CARRIER FAMILY 25"/>
    <property type="match status" value="1"/>
</dbReference>
<feature type="compositionally biased region" description="Polar residues" evidence="11">
    <location>
        <begin position="213"/>
        <end position="226"/>
    </location>
</feature>
<dbReference type="KEGG" id="tbl:TBLA_0C02280"/>
<evidence type="ECO:0000313" key="14">
    <source>
        <dbReference type="Proteomes" id="UP000002866"/>
    </source>
</evidence>
<feature type="repeat" description="Solcar" evidence="9">
    <location>
        <begin position="109"/>
        <end position="194"/>
    </location>
</feature>
<dbReference type="RefSeq" id="XP_004179558.1">
    <property type="nucleotide sequence ID" value="XM_004179510.1"/>
</dbReference>
<evidence type="ECO:0008006" key="15">
    <source>
        <dbReference type="Google" id="ProtNLM"/>
    </source>
</evidence>
<dbReference type="EMBL" id="HE806318">
    <property type="protein sequence ID" value="CCH60039.1"/>
    <property type="molecule type" value="Genomic_DNA"/>
</dbReference>
<proteinExistence type="inferred from homology"/>
<evidence type="ECO:0000256" key="12">
    <source>
        <dbReference type="SAM" id="Phobius"/>
    </source>
</evidence>
<keyword evidence="14" id="KW-1185">Reference proteome</keyword>
<comment type="similarity">
    <text evidence="10">Belongs to the mitochondrial carrier (TC 2.A.29) family.</text>
</comment>
<keyword evidence="2 10" id="KW-0813">Transport</keyword>
<evidence type="ECO:0000256" key="8">
    <source>
        <dbReference type="ARBA" id="ARBA00023136"/>
    </source>
</evidence>
<dbReference type="AlphaFoldDB" id="I2H0Y7"/>
<dbReference type="eggNOG" id="KOG0752">
    <property type="taxonomic scope" value="Eukaryota"/>
</dbReference>
<evidence type="ECO:0000256" key="5">
    <source>
        <dbReference type="ARBA" id="ARBA00022792"/>
    </source>
</evidence>